<keyword evidence="1" id="KW-0732">Signal</keyword>
<protein>
    <submittedName>
        <fullName evidence="2">Uncharacterized protein</fullName>
    </submittedName>
</protein>
<evidence type="ECO:0000256" key="1">
    <source>
        <dbReference type="SAM" id="SignalP"/>
    </source>
</evidence>
<dbReference type="InParanoid" id="J0WT85"/>
<gene>
    <name evidence="2" type="ORF">AURDEDRAFT_174461</name>
</gene>
<dbReference type="EMBL" id="JH687860">
    <property type="protein sequence ID" value="EJD36502.1"/>
    <property type="molecule type" value="Genomic_DNA"/>
</dbReference>
<dbReference type="Proteomes" id="UP000006514">
    <property type="component" value="Unassembled WGS sequence"/>
</dbReference>
<name>J0WT85_AURST</name>
<evidence type="ECO:0000313" key="3">
    <source>
        <dbReference type="Proteomes" id="UP000006514"/>
    </source>
</evidence>
<keyword evidence="3" id="KW-1185">Reference proteome</keyword>
<accession>J0WT85</accession>
<organism evidence="2 3">
    <name type="scientific">Auricularia subglabra (strain TFB-10046 / SS5)</name>
    <name type="common">White-rot fungus</name>
    <name type="synonym">Auricularia delicata (strain TFB10046)</name>
    <dbReference type="NCBI Taxonomy" id="717982"/>
    <lineage>
        <taxon>Eukaryota</taxon>
        <taxon>Fungi</taxon>
        <taxon>Dikarya</taxon>
        <taxon>Basidiomycota</taxon>
        <taxon>Agaricomycotina</taxon>
        <taxon>Agaricomycetes</taxon>
        <taxon>Auriculariales</taxon>
        <taxon>Auriculariaceae</taxon>
        <taxon>Auricularia</taxon>
    </lineage>
</organism>
<evidence type="ECO:0000313" key="2">
    <source>
        <dbReference type="EMBL" id="EJD36502.1"/>
    </source>
</evidence>
<reference evidence="3" key="1">
    <citation type="journal article" date="2012" name="Science">
        <title>The Paleozoic origin of enzymatic lignin decomposition reconstructed from 31 fungal genomes.</title>
        <authorList>
            <person name="Floudas D."/>
            <person name="Binder M."/>
            <person name="Riley R."/>
            <person name="Barry K."/>
            <person name="Blanchette R.A."/>
            <person name="Henrissat B."/>
            <person name="Martinez A.T."/>
            <person name="Otillar R."/>
            <person name="Spatafora J.W."/>
            <person name="Yadav J.S."/>
            <person name="Aerts A."/>
            <person name="Benoit I."/>
            <person name="Boyd A."/>
            <person name="Carlson A."/>
            <person name="Copeland A."/>
            <person name="Coutinho P.M."/>
            <person name="de Vries R.P."/>
            <person name="Ferreira P."/>
            <person name="Findley K."/>
            <person name="Foster B."/>
            <person name="Gaskell J."/>
            <person name="Glotzer D."/>
            <person name="Gorecki P."/>
            <person name="Heitman J."/>
            <person name="Hesse C."/>
            <person name="Hori C."/>
            <person name="Igarashi K."/>
            <person name="Jurgens J.A."/>
            <person name="Kallen N."/>
            <person name="Kersten P."/>
            <person name="Kohler A."/>
            <person name="Kuees U."/>
            <person name="Kumar T.K.A."/>
            <person name="Kuo A."/>
            <person name="LaButti K."/>
            <person name="Larrondo L.F."/>
            <person name="Lindquist E."/>
            <person name="Ling A."/>
            <person name="Lombard V."/>
            <person name="Lucas S."/>
            <person name="Lundell T."/>
            <person name="Martin R."/>
            <person name="McLaughlin D.J."/>
            <person name="Morgenstern I."/>
            <person name="Morin E."/>
            <person name="Murat C."/>
            <person name="Nagy L.G."/>
            <person name="Nolan M."/>
            <person name="Ohm R.A."/>
            <person name="Patyshakuliyeva A."/>
            <person name="Rokas A."/>
            <person name="Ruiz-Duenas F.J."/>
            <person name="Sabat G."/>
            <person name="Salamov A."/>
            <person name="Samejima M."/>
            <person name="Schmutz J."/>
            <person name="Slot J.C."/>
            <person name="St John F."/>
            <person name="Stenlid J."/>
            <person name="Sun H."/>
            <person name="Sun S."/>
            <person name="Syed K."/>
            <person name="Tsang A."/>
            <person name="Wiebenga A."/>
            <person name="Young D."/>
            <person name="Pisabarro A."/>
            <person name="Eastwood D.C."/>
            <person name="Martin F."/>
            <person name="Cullen D."/>
            <person name="Grigoriev I.V."/>
            <person name="Hibbett D.S."/>
        </authorList>
    </citation>
    <scope>NUCLEOTIDE SEQUENCE [LARGE SCALE GENOMIC DNA]</scope>
    <source>
        <strain evidence="3">TFB10046</strain>
    </source>
</reference>
<dbReference type="AlphaFoldDB" id="J0WT85"/>
<feature type="signal peptide" evidence="1">
    <location>
        <begin position="1"/>
        <end position="18"/>
    </location>
</feature>
<feature type="chain" id="PRO_5003741317" evidence="1">
    <location>
        <begin position="19"/>
        <end position="74"/>
    </location>
</feature>
<dbReference type="KEGG" id="adl:AURDEDRAFT_174461"/>
<proteinExistence type="predicted"/>
<sequence length="74" mass="8182">MFILRVVLAAFVVATVSAKPVPFGPGDDAGDIHTDGCIPFKRDLPELEQRACCRLLKREDTKLERSLMLSTGQH</sequence>